<sequence length="227" mass="25592">MGFVKTAYLVLFNIASSIGWAYVLGQTFQLVYTDQDIALSSAKLWGVIETPLKVVQTMAVFEVLHALLGLVRSPVGSTFLQVSSRLFLVWAINVLCPDSRYHWGFILMVASWSLVEVPRYAFYALNLLDAVPDWLFFLRYHLFMVLYPSGVTGEVSCMLKALPFLSSGAYSIQMPNTHNISLSLYVVVLLTLVVYAPGLPFMYTHMNVQRKKAYAKKNEATKTLKKE</sequence>
<feature type="transmembrane region" description="Helical" evidence="14">
    <location>
        <begin position="142"/>
        <end position="162"/>
    </location>
</feature>
<comment type="catalytic activity">
    <reaction evidence="13">
        <text>a very-long-chain (3R)-3-hydroxyacyl-CoA = a very-long-chain (2E)-enoyl-CoA + H2O</text>
        <dbReference type="Rhea" id="RHEA:45812"/>
        <dbReference type="ChEBI" id="CHEBI:15377"/>
        <dbReference type="ChEBI" id="CHEBI:83728"/>
        <dbReference type="ChEBI" id="CHEBI:85440"/>
        <dbReference type="EC" id="4.2.1.134"/>
    </reaction>
</comment>
<evidence type="ECO:0000256" key="1">
    <source>
        <dbReference type="ARBA" id="ARBA00004141"/>
    </source>
</evidence>
<dbReference type="GO" id="GO:0030497">
    <property type="term" value="P:fatty acid elongation"/>
    <property type="evidence" value="ECO:0007669"/>
    <property type="project" value="TreeGrafter"/>
</dbReference>
<evidence type="ECO:0000256" key="10">
    <source>
        <dbReference type="ARBA" id="ARBA00023136"/>
    </source>
</evidence>
<dbReference type="AlphaFoldDB" id="A0A3R7BKD7"/>
<accession>A0A3R7BKD7</accession>
<comment type="subcellular location">
    <subcellularLocation>
        <location evidence="1">Membrane</location>
        <topology evidence="1">Multi-pass membrane protein</topology>
    </subcellularLocation>
</comment>
<protein>
    <recommendedName>
        <fullName evidence="4">very-long-chain (3R)-3-hydroxyacyl-CoA dehydratase</fullName>
        <ecNumber evidence="4">4.2.1.134</ecNumber>
    </recommendedName>
</protein>
<organism evidence="15 18">
    <name type="scientific">Aphanomyces astaci</name>
    <name type="common">Crayfish plague agent</name>
    <dbReference type="NCBI Taxonomy" id="112090"/>
    <lineage>
        <taxon>Eukaryota</taxon>
        <taxon>Sar</taxon>
        <taxon>Stramenopiles</taxon>
        <taxon>Oomycota</taxon>
        <taxon>Saprolegniomycetes</taxon>
        <taxon>Saprolegniales</taxon>
        <taxon>Verrucalvaceae</taxon>
        <taxon>Aphanomyces</taxon>
    </lineage>
</organism>
<dbReference type="PANTHER" id="PTHR11035">
    <property type="entry name" value="VERY-LONG-CHAIN (3R)-3-HYDROXYACYL-COA DEHYDRATASE"/>
    <property type="match status" value="1"/>
</dbReference>
<keyword evidence="7" id="KW-0276">Fatty acid metabolism</keyword>
<dbReference type="EMBL" id="QUTH01003004">
    <property type="protein sequence ID" value="RHZ22382.1"/>
    <property type="molecule type" value="Genomic_DNA"/>
</dbReference>
<keyword evidence="9" id="KW-0443">Lipid metabolism</keyword>
<evidence type="ECO:0000256" key="4">
    <source>
        <dbReference type="ARBA" id="ARBA00013122"/>
    </source>
</evidence>
<evidence type="ECO:0000313" key="16">
    <source>
        <dbReference type="EMBL" id="RHZ22382.1"/>
    </source>
</evidence>
<comment type="caution">
    <text evidence="15">The sequence shown here is derived from an EMBL/GenBank/DDBJ whole genome shotgun (WGS) entry which is preliminary data.</text>
</comment>
<feature type="transmembrane region" description="Helical" evidence="14">
    <location>
        <begin position="182"/>
        <end position="203"/>
    </location>
</feature>
<dbReference type="GO" id="GO:0102158">
    <property type="term" value="F:very-long-chain (3R)-3-hydroxyacyl-CoA dehydratase activity"/>
    <property type="evidence" value="ECO:0007669"/>
    <property type="project" value="UniProtKB-EC"/>
</dbReference>
<feature type="transmembrane region" description="Helical" evidence="14">
    <location>
        <begin position="101"/>
        <end position="122"/>
    </location>
</feature>
<dbReference type="UniPathway" id="UPA00094"/>
<evidence type="ECO:0000256" key="14">
    <source>
        <dbReference type="SAM" id="Phobius"/>
    </source>
</evidence>
<comment type="pathway">
    <text evidence="2">Lipid metabolism; fatty acid biosynthesis.</text>
</comment>
<dbReference type="EC" id="4.2.1.134" evidence="4"/>
<dbReference type="Proteomes" id="UP000285712">
    <property type="component" value="Unassembled WGS sequence"/>
</dbReference>
<evidence type="ECO:0000256" key="12">
    <source>
        <dbReference type="ARBA" id="ARBA00023239"/>
    </source>
</evidence>
<evidence type="ECO:0000256" key="7">
    <source>
        <dbReference type="ARBA" id="ARBA00022832"/>
    </source>
</evidence>
<dbReference type="GO" id="GO:0042761">
    <property type="term" value="P:very long-chain fatty acid biosynthetic process"/>
    <property type="evidence" value="ECO:0007669"/>
    <property type="project" value="TreeGrafter"/>
</dbReference>
<dbReference type="GO" id="GO:0030148">
    <property type="term" value="P:sphingolipid biosynthetic process"/>
    <property type="evidence" value="ECO:0007669"/>
    <property type="project" value="TreeGrafter"/>
</dbReference>
<reference evidence="17 18" key="1">
    <citation type="submission" date="2018-08" db="EMBL/GenBank/DDBJ databases">
        <title>Aphanomyces genome sequencing and annotation.</title>
        <authorList>
            <person name="Minardi D."/>
            <person name="Oidtmann B."/>
            <person name="Van Der Giezen M."/>
            <person name="Studholme D.J."/>
        </authorList>
    </citation>
    <scope>NUCLEOTIDE SEQUENCE [LARGE SCALE GENOMIC DNA]</scope>
    <source>
        <strain evidence="16 17">Da</strain>
        <strain evidence="15 18">Sv</strain>
    </source>
</reference>
<keyword evidence="8 14" id="KW-1133">Transmembrane helix</keyword>
<evidence type="ECO:0000256" key="8">
    <source>
        <dbReference type="ARBA" id="ARBA00022989"/>
    </source>
</evidence>
<evidence type="ECO:0000256" key="5">
    <source>
        <dbReference type="ARBA" id="ARBA00022516"/>
    </source>
</evidence>
<dbReference type="InterPro" id="IPR007482">
    <property type="entry name" value="Tyr_Pase-like_PTPLA"/>
</dbReference>
<evidence type="ECO:0000256" key="13">
    <source>
        <dbReference type="ARBA" id="ARBA00036671"/>
    </source>
</evidence>
<evidence type="ECO:0000313" key="18">
    <source>
        <dbReference type="Proteomes" id="UP000285712"/>
    </source>
</evidence>
<dbReference type="VEuPathDB" id="FungiDB:H257_11606"/>
<name>A0A3R7BKD7_APHAT</name>
<evidence type="ECO:0000256" key="2">
    <source>
        <dbReference type="ARBA" id="ARBA00005194"/>
    </source>
</evidence>
<proteinExistence type="inferred from homology"/>
<dbReference type="EMBL" id="QUTG01002890">
    <property type="protein sequence ID" value="RHY94186.1"/>
    <property type="molecule type" value="Genomic_DNA"/>
</dbReference>
<dbReference type="PANTHER" id="PTHR11035:SF3">
    <property type="entry name" value="VERY-LONG-CHAIN (3R)-3-HYDROXYACYL-COA DEHYDRATASE"/>
    <property type="match status" value="1"/>
</dbReference>
<evidence type="ECO:0000256" key="3">
    <source>
        <dbReference type="ARBA" id="ARBA00007811"/>
    </source>
</evidence>
<dbReference type="Proteomes" id="UP000285430">
    <property type="component" value="Unassembled WGS sequence"/>
</dbReference>
<evidence type="ECO:0000256" key="9">
    <source>
        <dbReference type="ARBA" id="ARBA00023098"/>
    </source>
</evidence>
<dbReference type="Pfam" id="PF04387">
    <property type="entry name" value="PTPLA"/>
    <property type="match status" value="1"/>
</dbReference>
<keyword evidence="5" id="KW-0444">Lipid biosynthesis</keyword>
<keyword evidence="11" id="KW-0275">Fatty acid biosynthesis</keyword>
<keyword evidence="10 14" id="KW-0472">Membrane</keyword>
<feature type="transmembrane region" description="Helical" evidence="14">
    <location>
        <begin position="7"/>
        <end position="32"/>
    </location>
</feature>
<evidence type="ECO:0000256" key="6">
    <source>
        <dbReference type="ARBA" id="ARBA00022692"/>
    </source>
</evidence>
<gene>
    <name evidence="15" type="ORF">DYB35_007388</name>
    <name evidence="16" type="ORF">DYB37_000744</name>
</gene>
<evidence type="ECO:0000256" key="11">
    <source>
        <dbReference type="ARBA" id="ARBA00023160"/>
    </source>
</evidence>
<dbReference type="GO" id="GO:0005789">
    <property type="term" value="C:endoplasmic reticulum membrane"/>
    <property type="evidence" value="ECO:0007669"/>
    <property type="project" value="TreeGrafter"/>
</dbReference>
<keyword evidence="6 14" id="KW-0812">Transmembrane</keyword>
<keyword evidence="12" id="KW-0456">Lyase</keyword>
<comment type="similarity">
    <text evidence="3">Belongs to the very long-chain fatty acids dehydratase HACD family.</text>
</comment>
<evidence type="ECO:0000313" key="15">
    <source>
        <dbReference type="EMBL" id="RHY94186.1"/>
    </source>
</evidence>
<evidence type="ECO:0000313" key="17">
    <source>
        <dbReference type="Proteomes" id="UP000285430"/>
    </source>
</evidence>